<sequence length="62" mass="7259">MDDNKKMVAVFKKSMKSIMVGEKEIMPYENLPHTSWISLKKEKKMDSEASLENHDTLFAIER</sequence>
<organism evidence="1">
    <name type="scientific">Arabidopsis halleri subsp. halleri</name>
    <name type="common">Arabis halleri</name>
    <dbReference type="NCBI Taxonomy" id="81971"/>
    <lineage>
        <taxon>Eukaryota</taxon>
        <taxon>Viridiplantae</taxon>
        <taxon>Streptophyta</taxon>
        <taxon>Embryophyta</taxon>
        <taxon>Tracheophyta</taxon>
        <taxon>Spermatophyta</taxon>
        <taxon>Magnoliopsida</taxon>
        <taxon>eudicotyledons</taxon>
        <taxon>Gunneridae</taxon>
        <taxon>Pentapetalae</taxon>
        <taxon>rosids</taxon>
        <taxon>malvids</taxon>
        <taxon>Brassicales</taxon>
        <taxon>Brassicaceae</taxon>
        <taxon>Camelineae</taxon>
        <taxon>Arabidopsis</taxon>
    </lineage>
</organism>
<dbReference type="AlphaFoldDB" id="K4UNC0"/>
<name>K4UNC0_ARAHH</name>
<reference evidence="1" key="1">
    <citation type="journal article" date="2013" name="New Phytol.">
        <title>Plant Defensin type 1 (PDF1): protein promiscuity and expression variation within the Arabidopsis genus shed light on zinc tolerance acquisition in Arabidopsis halleri.</title>
        <authorList>
            <person name="Shahzad Z."/>
            <person name="Ranwez V."/>
            <person name="Fizames C."/>
            <person name="Marques L."/>
            <person name="Le Martret B."/>
            <person name="Alassimone J."/>
            <person name="Gode C."/>
            <person name="Lacombe E."/>
            <person name="Castillo T."/>
            <person name="Saumitou-Laprade P."/>
            <person name="Berthomieu P."/>
            <person name="Gosti F."/>
        </authorList>
    </citation>
    <scope>NUCLEOTIDE SEQUENCE</scope>
    <source>
        <tissue evidence="1">Leaves</tissue>
    </source>
</reference>
<evidence type="ECO:0000313" key="1">
    <source>
        <dbReference type="EMBL" id="CCN97887.1"/>
    </source>
</evidence>
<proteinExistence type="predicted"/>
<accession>K4UNC0</accession>
<dbReference type="EMBL" id="HF545651">
    <property type="protein sequence ID" value="CCN97887.1"/>
    <property type="molecule type" value="Genomic_DNA"/>
</dbReference>
<protein>
    <submittedName>
        <fullName evidence="1">Uncharacterized protein</fullName>
    </submittedName>
</protein>